<evidence type="ECO:0000313" key="1">
    <source>
        <dbReference type="EMBL" id="KKN39464.1"/>
    </source>
</evidence>
<dbReference type="AlphaFoldDB" id="A0A0F9QAB5"/>
<dbReference type="EMBL" id="LAZR01001763">
    <property type="protein sequence ID" value="KKN39464.1"/>
    <property type="molecule type" value="Genomic_DNA"/>
</dbReference>
<comment type="caution">
    <text evidence="1">The sequence shown here is derived from an EMBL/GenBank/DDBJ whole genome shotgun (WGS) entry which is preliminary data.</text>
</comment>
<proteinExistence type="predicted"/>
<protein>
    <submittedName>
        <fullName evidence="1">Uncharacterized protein</fullName>
    </submittedName>
</protein>
<gene>
    <name evidence="1" type="ORF">LCGC14_0743350</name>
</gene>
<reference evidence="1" key="1">
    <citation type="journal article" date="2015" name="Nature">
        <title>Complex archaea that bridge the gap between prokaryotes and eukaryotes.</title>
        <authorList>
            <person name="Spang A."/>
            <person name="Saw J.H."/>
            <person name="Jorgensen S.L."/>
            <person name="Zaremba-Niedzwiedzka K."/>
            <person name="Martijn J."/>
            <person name="Lind A.E."/>
            <person name="van Eijk R."/>
            <person name="Schleper C."/>
            <person name="Guy L."/>
            <person name="Ettema T.J."/>
        </authorList>
    </citation>
    <scope>NUCLEOTIDE SEQUENCE</scope>
</reference>
<accession>A0A0F9QAB5</accession>
<organism evidence="1">
    <name type="scientific">marine sediment metagenome</name>
    <dbReference type="NCBI Taxonomy" id="412755"/>
    <lineage>
        <taxon>unclassified sequences</taxon>
        <taxon>metagenomes</taxon>
        <taxon>ecological metagenomes</taxon>
    </lineage>
</organism>
<name>A0A0F9QAB5_9ZZZZ</name>
<sequence length="73" mass="8656">MKTKYKFIHFAEALPVHVEKLLWVCHNNRDNHVLGTIPEEKVWKQYVFQPSPNCIFNNGCLRDIADFLDQINK</sequence>